<gene>
    <name evidence="1" type="ORF">ECEC1870_1060</name>
</gene>
<evidence type="ECO:0000313" key="1">
    <source>
        <dbReference type="EMBL" id="EKJ50703.1"/>
    </source>
</evidence>
<dbReference type="EMBL" id="AMVG01000117">
    <property type="protein sequence ID" value="EKJ50703.1"/>
    <property type="molecule type" value="Genomic_DNA"/>
</dbReference>
<feature type="non-terminal residue" evidence="1">
    <location>
        <position position="1"/>
    </location>
</feature>
<dbReference type="Proteomes" id="UP000006789">
    <property type="component" value="Unassembled WGS sequence"/>
</dbReference>
<comment type="caution">
    <text evidence="1">The sequence shown here is derived from an EMBL/GenBank/DDBJ whole genome shotgun (WGS) entry which is preliminary data.</text>
</comment>
<organism evidence="1 2">
    <name type="scientific">Escherichia coli EC1870</name>
    <dbReference type="NCBI Taxonomy" id="1005554"/>
    <lineage>
        <taxon>Bacteria</taxon>
        <taxon>Pseudomonadati</taxon>
        <taxon>Pseudomonadota</taxon>
        <taxon>Gammaproteobacteria</taxon>
        <taxon>Enterobacterales</taxon>
        <taxon>Enterobacteriaceae</taxon>
        <taxon>Escherichia</taxon>
    </lineage>
</organism>
<name>A0AAV3HCP1_ECOLX</name>
<protein>
    <submittedName>
        <fullName evidence="1">Tail assembly I domain protein</fullName>
    </submittedName>
</protein>
<proteinExistence type="predicted"/>
<evidence type="ECO:0000313" key="2">
    <source>
        <dbReference type="Proteomes" id="UP000006789"/>
    </source>
</evidence>
<dbReference type="AlphaFoldDB" id="A0AAV3HCP1"/>
<sequence>NGKQNTYFSSLDNMIAQGNPMPVPYGEMLVGSRRISQDISTRDEGGDGKVVVIGRQA</sequence>
<accession>A0AAV3HCP1</accession>
<reference evidence="1 2" key="1">
    <citation type="submission" date="2012-06" db="EMBL/GenBank/DDBJ databases">
        <title>Genomic anatomy of Escherichia coli O157:H7 outbreaks.</title>
        <authorList>
            <person name="Eppinger M."/>
            <person name="Daugherty S."/>
            <person name="Agrawal S."/>
            <person name="Galens K."/>
            <person name="Tallon L."/>
            <person name="Shefchek K."/>
            <person name="Parankush S."/>
            <person name="Cebula T.A."/>
            <person name="Feng P."/>
            <person name="Soderlund R."/>
            <person name="Mammel M.K."/>
            <person name="DebRoy C."/>
            <person name="Dudley E.G."/>
            <person name="Tarr P.I."/>
            <person name="Fraser-Liggett C."/>
            <person name="Ravel J."/>
        </authorList>
    </citation>
    <scope>NUCLEOTIDE SEQUENCE [LARGE SCALE GENOMIC DNA]</scope>
    <source>
        <strain evidence="1 2">EC1870</strain>
    </source>
</reference>